<gene>
    <name evidence="2" type="ORF">N7U66_19160</name>
</gene>
<accession>A0A9E8MVQ4</accession>
<sequence>MQTPVALVSIIIPTYNRALIVGETLESIRAQTHDHWECIIVDDGSTDHTLDVLNTYAAKDHRFKIYQRPRPLKKGAKQLQKLWI</sequence>
<dbReference type="PANTHER" id="PTHR22916">
    <property type="entry name" value="GLYCOSYLTRANSFERASE"/>
    <property type="match status" value="1"/>
</dbReference>
<dbReference type="RefSeq" id="WP_267676534.1">
    <property type="nucleotide sequence ID" value="NZ_CP113088.1"/>
</dbReference>
<evidence type="ECO:0000313" key="2">
    <source>
        <dbReference type="EMBL" id="WAC01936.1"/>
    </source>
</evidence>
<dbReference type="InterPro" id="IPR001173">
    <property type="entry name" value="Glyco_trans_2-like"/>
</dbReference>
<dbReference type="Proteomes" id="UP001164705">
    <property type="component" value="Chromosome"/>
</dbReference>
<dbReference type="PANTHER" id="PTHR22916:SF3">
    <property type="entry name" value="UDP-GLCNAC:BETAGAL BETA-1,3-N-ACETYLGLUCOSAMINYLTRANSFERASE-LIKE PROTEIN 1"/>
    <property type="match status" value="1"/>
</dbReference>
<proteinExistence type="predicted"/>
<keyword evidence="3" id="KW-1185">Reference proteome</keyword>
<dbReference type="GO" id="GO:0016758">
    <property type="term" value="F:hexosyltransferase activity"/>
    <property type="evidence" value="ECO:0007669"/>
    <property type="project" value="UniProtKB-ARBA"/>
</dbReference>
<dbReference type="EMBL" id="CP113088">
    <property type="protein sequence ID" value="WAC01936.1"/>
    <property type="molecule type" value="Genomic_DNA"/>
</dbReference>
<dbReference type="Pfam" id="PF00535">
    <property type="entry name" value="Glycos_transf_2"/>
    <property type="match status" value="1"/>
</dbReference>
<dbReference type="InterPro" id="IPR029044">
    <property type="entry name" value="Nucleotide-diphossugar_trans"/>
</dbReference>
<evidence type="ECO:0000259" key="1">
    <source>
        <dbReference type="Pfam" id="PF00535"/>
    </source>
</evidence>
<dbReference type="CDD" id="cd00761">
    <property type="entry name" value="Glyco_tranf_GTA_type"/>
    <property type="match status" value="1"/>
</dbReference>
<dbReference type="AlphaFoldDB" id="A0A9E8MVQ4"/>
<protein>
    <submittedName>
        <fullName evidence="2">Glycosyltransferase family 2 protein</fullName>
    </submittedName>
</protein>
<evidence type="ECO:0000313" key="3">
    <source>
        <dbReference type="Proteomes" id="UP001164705"/>
    </source>
</evidence>
<dbReference type="SUPFAM" id="SSF53448">
    <property type="entry name" value="Nucleotide-diphospho-sugar transferases"/>
    <property type="match status" value="1"/>
</dbReference>
<reference evidence="2" key="1">
    <citation type="submission" date="2022-11" db="EMBL/GenBank/DDBJ databases">
        <title>Lacinutrix neustonica HL-RS19T sp. nov., isolated from the surface microlayer sample of brackish Lake Shihwa.</title>
        <authorList>
            <person name="Choi J.Y."/>
            <person name="Hwang C.Y."/>
        </authorList>
    </citation>
    <scope>NUCLEOTIDE SEQUENCE</scope>
    <source>
        <strain evidence="2">HL-RS19</strain>
    </source>
</reference>
<name>A0A9E8MVQ4_9FLAO</name>
<dbReference type="KEGG" id="lnu:N7U66_19160"/>
<feature type="domain" description="Glycosyltransferase 2-like" evidence="1">
    <location>
        <begin position="9"/>
        <end position="76"/>
    </location>
</feature>
<dbReference type="Gene3D" id="3.90.550.10">
    <property type="entry name" value="Spore Coat Polysaccharide Biosynthesis Protein SpsA, Chain A"/>
    <property type="match status" value="1"/>
</dbReference>
<organism evidence="2 3">
    <name type="scientific">Lacinutrix neustonica</name>
    <dbReference type="NCBI Taxonomy" id="2980107"/>
    <lineage>
        <taxon>Bacteria</taxon>
        <taxon>Pseudomonadati</taxon>
        <taxon>Bacteroidota</taxon>
        <taxon>Flavobacteriia</taxon>
        <taxon>Flavobacteriales</taxon>
        <taxon>Flavobacteriaceae</taxon>
        <taxon>Lacinutrix</taxon>
    </lineage>
</organism>